<dbReference type="InterPro" id="IPR027417">
    <property type="entry name" value="P-loop_NTPase"/>
</dbReference>
<dbReference type="CDD" id="cd01129">
    <property type="entry name" value="PulE-GspE-like"/>
    <property type="match status" value="1"/>
</dbReference>
<comment type="function">
    <text evidence="2 16">ATPase component of the type II secretion system required for the energy-dependent secretion of extracellular factors such as proteases and toxins from the periplasm. Acts as a molecular motor to provide the energy that is required for assembly of the pseudopilus and the extrusion of substrates generated in the cytoplasm.</text>
</comment>
<dbReference type="Proteomes" id="UP000016762">
    <property type="component" value="Unassembled WGS sequence"/>
</dbReference>
<name>U2XVN8_9PROT</name>
<evidence type="ECO:0000256" key="2">
    <source>
        <dbReference type="ARBA" id="ARBA00003288"/>
    </source>
</evidence>
<evidence type="ECO:0000256" key="9">
    <source>
        <dbReference type="ARBA" id="ARBA00022741"/>
    </source>
</evidence>
<keyword evidence="11 16" id="KW-0067">ATP-binding</keyword>
<evidence type="ECO:0000256" key="7">
    <source>
        <dbReference type="ARBA" id="ARBA00022519"/>
    </source>
</evidence>
<dbReference type="GO" id="GO:0015628">
    <property type="term" value="P:protein secretion by the type II secretion system"/>
    <property type="evidence" value="ECO:0007669"/>
    <property type="project" value="UniProtKB-UniRule"/>
</dbReference>
<dbReference type="InterPro" id="IPR013369">
    <property type="entry name" value="T2SS_GspE"/>
</dbReference>
<dbReference type="FunFam" id="3.40.50.300:FF:000398">
    <property type="entry name" value="Type IV pilus assembly ATPase PilB"/>
    <property type="match status" value="1"/>
</dbReference>
<evidence type="ECO:0000259" key="17">
    <source>
        <dbReference type="PROSITE" id="PS00662"/>
    </source>
</evidence>
<dbReference type="NCBIfam" id="TIGR02533">
    <property type="entry name" value="type_II_gspE"/>
    <property type="match status" value="1"/>
</dbReference>
<sequence>MVRSSQIISNAEAERFSEILPYAFARDYGLALSSEKKGFCLNLSQTVDRGMIAEVFRAYRDVNIVKTLSDEDFESLLSTMYASRGIDAEVDSLSEANGDDLDSVLQGVERSADLLAGDDDAPVIRLLNSLFSEAVRAGASDIHLEPFEDKVAVRLRIDGLLTEIAALSAKLAPYLVSRVKVMARLDIAEKRLPQDGRLSLTLGGKSYDVRVSTLPIRYGERVVMRLLDKDQAFLSLSDLGMADKICKRFEGALSEPNGILLVTGPTGAGKTTTLYAALGLLNDQSRNIMTVEDPIEYALKGVSQTQVNNKVGMTFSSGLRSILRQDPDVVMVGEIRDAETAEIAVQASLTGHLVLSTVHTNSAAAAITRLVDMGVEPFLLASSVKAVLAQRLVRQLCGSCKQPYQASKDTAAKLGLKSRQLKLYRPTGCLDCQNTGYRGRVGIYELIMVNDDIRRMIQNGAGELDIEAQAIAEGLPVLADSGRELVLSGETTLEEVLRVSRLKGSE</sequence>
<dbReference type="PANTHER" id="PTHR30258">
    <property type="entry name" value="TYPE II SECRETION SYSTEM PROTEIN GSPE-RELATED"/>
    <property type="match status" value="1"/>
</dbReference>
<dbReference type="STRING" id="1397666.RS24_01915"/>
<keyword evidence="13" id="KW-1278">Translocase</keyword>
<dbReference type="GO" id="GO:0008564">
    <property type="term" value="F:protein-exporting ATPase activity"/>
    <property type="evidence" value="ECO:0007669"/>
    <property type="project" value="UniProtKB-EC"/>
</dbReference>
<dbReference type="InterPro" id="IPR001482">
    <property type="entry name" value="T2SS/T4SS_dom"/>
</dbReference>
<dbReference type="EMBL" id="AWXE01000004">
    <property type="protein sequence ID" value="ERL46876.1"/>
    <property type="molecule type" value="Genomic_DNA"/>
</dbReference>
<dbReference type="InterPro" id="IPR054757">
    <property type="entry name" value="GSPE_N1E"/>
</dbReference>
<keyword evidence="6" id="KW-1003">Cell membrane</keyword>
<dbReference type="SMART" id="SM00382">
    <property type="entry name" value="AAA"/>
    <property type="match status" value="1"/>
</dbReference>
<organism evidence="18 19">
    <name type="scientific">Candidatus Micropelagius thuwalensis</name>
    <dbReference type="NCBI Taxonomy" id="1397666"/>
    <lineage>
        <taxon>Bacteria</taxon>
        <taxon>Pseudomonadati</taxon>
        <taxon>Pseudomonadota</taxon>
        <taxon>Alphaproteobacteria</taxon>
        <taxon>PS1 clade</taxon>
        <taxon>Candidatus Micropelagius</taxon>
    </lineage>
</organism>
<dbReference type="GO" id="GO:0016887">
    <property type="term" value="F:ATP hydrolysis activity"/>
    <property type="evidence" value="ECO:0007669"/>
    <property type="project" value="TreeGrafter"/>
</dbReference>
<protein>
    <recommendedName>
        <fullName evidence="16">Type II secretion system protein E</fullName>
        <shortName evidence="16">T2SS protein E</shortName>
    </recommendedName>
    <alternativeName>
        <fullName evidence="16">Type II traffic warden ATPase</fullName>
    </alternativeName>
</protein>
<comment type="catalytic activity">
    <reaction evidence="15">
        <text>ATP + H2O + cellular proteinSide 1 = ADP + phosphate + cellular proteinSide 2.</text>
        <dbReference type="EC" id="7.4.2.8"/>
    </reaction>
</comment>
<dbReference type="FunFam" id="3.30.450.90:FF:000001">
    <property type="entry name" value="Type II secretion system ATPase GspE"/>
    <property type="match status" value="1"/>
</dbReference>
<evidence type="ECO:0000256" key="14">
    <source>
        <dbReference type="ARBA" id="ARBA00023136"/>
    </source>
</evidence>
<evidence type="ECO:0000256" key="6">
    <source>
        <dbReference type="ARBA" id="ARBA00022475"/>
    </source>
</evidence>
<evidence type="ECO:0000256" key="12">
    <source>
        <dbReference type="ARBA" id="ARBA00022927"/>
    </source>
</evidence>
<evidence type="ECO:0000256" key="3">
    <source>
        <dbReference type="ARBA" id="ARBA00004533"/>
    </source>
</evidence>
<keyword evidence="5 16" id="KW-0813">Transport</keyword>
<evidence type="ECO:0000256" key="5">
    <source>
        <dbReference type="ARBA" id="ARBA00022448"/>
    </source>
</evidence>
<feature type="domain" description="Bacterial type II secretion system protein E" evidence="17">
    <location>
        <begin position="323"/>
        <end position="337"/>
    </location>
</feature>
<keyword evidence="9 16" id="KW-0547">Nucleotide-binding</keyword>
<evidence type="ECO:0000256" key="16">
    <source>
        <dbReference type="RuleBase" id="RU366070"/>
    </source>
</evidence>
<dbReference type="AlphaFoldDB" id="U2XVN8"/>
<evidence type="ECO:0000256" key="15">
    <source>
        <dbReference type="ARBA" id="ARBA00034006"/>
    </source>
</evidence>
<proteinExistence type="inferred from homology"/>
<accession>U2XVN8</accession>
<dbReference type="GO" id="GO:0005524">
    <property type="term" value="F:ATP binding"/>
    <property type="evidence" value="ECO:0007669"/>
    <property type="project" value="UniProtKB-UniRule"/>
</dbReference>
<comment type="subcellular location">
    <subcellularLocation>
        <location evidence="3 16">Cell inner membrane</location>
    </subcellularLocation>
</comment>
<dbReference type="GO" id="GO:0005886">
    <property type="term" value="C:plasma membrane"/>
    <property type="evidence" value="ECO:0007669"/>
    <property type="project" value="UniProtKB-SubCell"/>
</dbReference>
<evidence type="ECO:0000313" key="18">
    <source>
        <dbReference type="EMBL" id="ERL46876.1"/>
    </source>
</evidence>
<keyword evidence="18" id="KW-0808">Transferase</keyword>
<evidence type="ECO:0000256" key="10">
    <source>
        <dbReference type="ARBA" id="ARBA00022833"/>
    </source>
</evidence>
<keyword evidence="10" id="KW-0862">Zinc</keyword>
<dbReference type="RefSeq" id="WP_021777852.1">
    <property type="nucleotide sequence ID" value="NZ_AWXE01000004.1"/>
</dbReference>
<dbReference type="Gene3D" id="3.40.50.300">
    <property type="entry name" value="P-loop containing nucleotide triphosphate hydrolases"/>
    <property type="match status" value="1"/>
</dbReference>
<keyword evidence="8" id="KW-0479">Metal-binding</keyword>
<evidence type="ECO:0000256" key="11">
    <source>
        <dbReference type="ARBA" id="ARBA00022840"/>
    </source>
</evidence>
<dbReference type="PANTHER" id="PTHR30258:SF27">
    <property type="entry name" value="BACTERIOPHAGE ADSORPTION PROTEIN B-RELATED"/>
    <property type="match status" value="1"/>
</dbReference>
<dbReference type="PATRIC" id="fig|1397666.3.peg.1779"/>
<dbReference type="GO" id="GO:0015627">
    <property type="term" value="C:type II protein secretion system complex"/>
    <property type="evidence" value="ECO:0007669"/>
    <property type="project" value="UniProtKB-UniRule"/>
</dbReference>
<keyword evidence="12 16" id="KW-0653">Protein transport</keyword>
<comment type="cofactor">
    <cofactor evidence="1">
        <name>Zn(2+)</name>
        <dbReference type="ChEBI" id="CHEBI:29105"/>
    </cofactor>
</comment>
<gene>
    <name evidence="18" type="ORF">RS24_01915</name>
</gene>
<dbReference type="SUPFAM" id="SSF160246">
    <property type="entry name" value="EspE N-terminal domain-like"/>
    <property type="match status" value="1"/>
</dbReference>
<comment type="similarity">
    <text evidence="4 16">Belongs to the GSP E family.</text>
</comment>
<dbReference type="Pfam" id="PF00437">
    <property type="entry name" value="T2SSE"/>
    <property type="match status" value="1"/>
</dbReference>
<dbReference type="InterPro" id="IPR003593">
    <property type="entry name" value="AAA+_ATPase"/>
</dbReference>
<dbReference type="Gene3D" id="3.30.450.90">
    <property type="match status" value="1"/>
</dbReference>
<dbReference type="OrthoDB" id="9804785at2"/>
<evidence type="ECO:0000256" key="13">
    <source>
        <dbReference type="ARBA" id="ARBA00022967"/>
    </source>
</evidence>
<keyword evidence="14" id="KW-0472">Membrane</keyword>
<dbReference type="InterPro" id="IPR037257">
    <property type="entry name" value="T2SS_E_N_sf"/>
</dbReference>
<evidence type="ECO:0000256" key="1">
    <source>
        <dbReference type="ARBA" id="ARBA00001947"/>
    </source>
</evidence>
<dbReference type="PROSITE" id="PS00662">
    <property type="entry name" value="T2SP_E"/>
    <property type="match status" value="1"/>
</dbReference>
<dbReference type="GO" id="GO:0016746">
    <property type="term" value="F:acyltransferase activity"/>
    <property type="evidence" value="ECO:0007669"/>
    <property type="project" value="UniProtKB-KW"/>
</dbReference>
<dbReference type="GO" id="GO:0046872">
    <property type="term" value="F:metal ion binding"/>
    <property type="evidence" value="ECO:0007669"/>
    <property type="project" value="UniProtKB-KW"/>
</dbReference>
<keyword evidence="7" id="KW-0997">Cell inner membrane</keyword>
<evidence type="ECO:0000256" key="4">
    <source>
        <dbReference type="ARBA" id="ARBA00006611"/>
    </source>
</evidence>
<comment type="caution">
    <text evidence="18">The sequence shown here is derived from an EMBL/GenBank/DDBJ whole genome shotgun (WGS) entry which is preliminary data.</text>
</comment>
<dbReference type="Gene3D" id="3.30.300.160">
    <property type="entry name" value="Type II secretion system, protein E, N-terminal domain"/>
    <property type="match status" value="1"/>
</dbReference>
<keyword evidence="18" id="KW-0012">Acyltransferase</keyword>
<dbReference type="Pfam" id="PF22341">
    <property type="entry name" value="GSPE_N1E"/>
    <property type="match status" value="1"/>
</dbReference>
<dbReference type="SUPFAM" id="SSF52540">
    <property type="entry name" value="P-loop containing nucleoside triphosphate hydrolases"/>
    <property type="match status" value="1"/>
</dbReference>
<evidence type="ECO:0000256" key="8">
    <source>
        <dbReference type="ARBA" id="ARBA00022723"/>
    </source>
</evidence>
<dbReference type="eggNOG" id="COG2804">
    <property type="taxonomic scope" value="Bacteria"/>
</dbReference>
<evidence type="ECO:0000313" key="19">
    <source>
        <dbReference type="Proteomes" id="UP000016762"/>
    </source>
</evidence>
<reference evidence="18 19" key="1">
    <citation type="journal article" date="2014" name="FEMS Microbiol. Ecol.">
        <title>Genomic differentiation among two strains of the PS1 clade isolated from geographically separated marine habitats.</title>
        <authorList>
            <person name="Jimenez-Infante F."/>
            <person name="Ngugi D.K."/>
            <person name="Alam I."/>
            <person name="Rashid M."/>
            <person name="Baalawi W."/>
            <person name="Kamau A.A."/>
            <person name="Bajic V.B."/>
            <person name="Stingl U."/>
        </authorList>
    </citation>
    <scope>NUCLEOTIDE SEQUENCE [LARGE SCALE GENOMIC DNA]</scope>
    <source>
        <strain evidence="18 19">RS24</strain>
    </source>
</reference>
<keyword evidence="19" id="KW-1185">Reference proteome</keyword>